<name>Q97HZ1_CLOAB</name>
<dbReference type="Pfam" id="PF07508">
    <property type="entry name" value="Recombinase"/>
    <property type="match status" value="1"/>
</dbReference>
<keyword evidence="5" id="KW-1185">Reference proteome</keyword>
<dbReference type="SMART" id="SM00857">
    <property type="entry name" value="Resolvase"/>
    <property type="match status" value="1"/>
</dbReference>
<dbReference type="GO" id="GO:0000150">
    <property type="term" value="F:DNA strand exchange activity"/>
    <property type="evidence" value="ECO:0007669"/>
    <property type="project" value="InterPro"/>
</dbReference>
<proteinExistence type="predicted"/>
<dbReference type="KEGG" id="cac:CA_C1865"/>
<dbReference type="Proteomes" id="UP000000814">
    <property type="component" value="Chromosome"/>
</dbReference>
<dbReference type="SUPFAM" id="SSF53041">
    <property type="entry name" value="Resolvase-like"/>
    <property type="match status" value="1"/>
</dbReference>
<dbReference type="InterPro" id="IPR006119">
    <property type="entry name" value="Resolv_N"/>
</dbReference>
<feature type="coiled-coil region" evidence="1">
    <location>
        <begin position="411"/>
        <end position="464"/>
    </location>
</feature>
<dbReference type="PANTHER" id="PTHR30461">
    <property type="entry name" value="DNA-INVERTASE FROM LAMBDOID PROPHAGE"/>
    <property type="match status" value="1"/>
</dbReference>
<dbReference type="PATRIC" id="fig|272562.8.peg.2069"/>
<sequence>MKVAIYSRKSKFTGKGESIGNQIELCKNYCKDNLKNITEFLVYEDEGFSGKDINRPKFKNMLKDAQSKKFKVLICYRLDRVSRNISDFYSFINELNKYNINFISIREQFDTSTPMGRAMMYIASVFAQLERETIAERIKDNMIELAKMGRWLGGQTPLGFKSKRILHSDNKAKKRSIYVLTPISDELEKVNLIYNRYIETSSVNSTLKYLLSNNLTGKNGGEFSAMSINDILRNPAYVMSDDSVFSYLKEKGINTYGIPNKNGILIYNKKKEQSKINDTIKWIAAVSNHKGIIESYRWLYVQRSLDKNSKKTTPRQGTSKKSLLSGILKCGICGSPMRVSYGRPRKDGSGRIYYYTCTMKANSGKARCNNPNVRGDKLEAIILTNLKKLDKKILLMELRTYAKTITPPLPKKELLQKRKQMNALLNNLSKVSNTNSSEFILSKINKLGEEITKLENKLNNLKNSKQCDFNSEILISSLDDFKTTFKLLDTINAKRCMLEAIIEKIEWNGFTKTAYINLWGSKNTAI</sequence>
<accession>Q97HZ1</accession>
<protein>
    <submittedName>
        <fullName evidence="4">Site-specific recombinases, DNA invertase Pin homolog</fullName>
    </submittedName>
</protein>
<dbReference type="InterPro" id="IPR025827">
    <property type="entry name" value="Zn_ribbon_recom_dom"/>
</dbReference>
<dbReference type="Gene3D" id="3.40.50.1390">
    <property type="entry name" value="Resolvase, N-terminal catalytic domain"/>
    <property type="match status" value="1"/>
</dbReference>
<dbReference type="OrthoDB" id="9781670at2"/>
<dbReference type="PROSITE" id="PS51736">
    <property type="entry name" value="RECOMBINASES_3"/>
    <property type="match status" value="1"/>
</dbReference>
<keyword evidence="1" id="KW-0175">Coiled coil</keyword>
<dbReference type="PROSITE" id="PS51737">
    <property type="entry name" value="RECOMBINASE_DNA_BIND"/>
    <property type="match status" value="1"/>
</dbReference>
<dbReference type="PANTHER" id="PTHR30461:SF23">
    <property type="entry name" value="DNA RECOMBINASE-RELATED"/>
    <property type="match status" value="1"/>
</dbReference>
<evidence type="ECO:0000259" key="3">
    <source>
        <dbReference type="PROSITE" id="PS51737"/>
    </source>
</evidence>
<reference evidence="4 5" key="1">
    <citation type="journal article" date="2001" name="J. Bacteriol.">
        <title>Genome sequence and comparative analysis of the solvent-producing bacterium Clostridium acetobutylicum.</title>
        <authorList>
            <person name="Nolling J."/>
            <person name="Breton G."/>
            <person name="Omelchenko M.V."/>
            <person name="Makarova K.S."/>
            <person name="Zeng Q."/>
            <person name="Gibson R."/>
            <person name="Lee H.M."/>
            <person name="Dubois J."/>
            <person name="Qiu D."/>
            <person name="Hitti J."/>
            <person name="Wolf Y.I."/>
            <person name="Tatusov R.L."/>
            <person name="Sabathe F."/>
            <person name="Doucette-Stamm L."/>
            <person name="Soucaille P."/>
            <person name="Daly M.J."/>
            <person name="Bennett G.N."/>
            <person name="Koonin E.V."/>
            <person name="Smith D.R."/>
        </authorList>
    </citation>
    <scope>NUCLEOTIDE SEQUENCE [LARGE SCALE GENOMIC DNA]</scope>
    <source>
        <strain evidence="5">ATCC 824 / DSM 792 / JCM 1419 / LMG 5710 / VKM B-1787</strain>
    </source>
</reference>
<evidence type="ECO:0000259" key="2">
    <source>
        <dbReference type="PROSITE" id="PS51736"/>
    </source>
</evidence>
<dbReference type="STRING" id="272562.CA_C1865"/>
<dbReference type="CDD" id="cd03768">
    <property type="entry name" value="SR_ResInv"/>
    <property type="match status" value="1"/>
</dbReference>
<gene>
    <name evidence="4" type="ordered locus">CA_C1865</name>
</gene>
<dbReference type="RefSeq" id="WP_010965170.1">
    <property type="nucleotide sequence ID" value="NC_003030.1"/>
</dbReference>
<feature type="domain" description="Recombinase" evidence="3">
    <location>
        <begin position="157"/>
        <end position="311"/>
    </location>
</feature>
<dbReference type="AlphaFoldDB" id="Q97HZ1"/>
<dbReference type="InterPro" id="IPR050639">
    <property type="entry name" value="SSR_resolvase"/>
</dbReference>
<dbReference type="eggNOG" id="COG1961">
    <property type="taxonomic scope" value="Bacteria"/>
</dbReference>
<dbReference type="GeneID" id="44998355"/>
<dbReference type="PIR" id="B97130">
    <property type="entry name" value="B97130"/>
</dbReference>
<dbReference type="EMBL" id="AE001437">
    <property type="protein sequence ID" value="AAK79829.1"/>
    <property type="molecule type" value="Genomic_DNA"/>
</dbReference>
<evidence type="ECO:0000313" key="5">
    <source>
        <dbReference type="Proteomes" id="UP000000814"/>
    </source>
</evidence>
<dbReference type="Pfam" id="PF13408">
    <property type="entry name" value="Zn_ribbon_recom"/>
    <property type="match status" value="1"/>
</dbReference>
<dbReference type="Gene3D" id="3.90.1750.20">
    <property type="entry name" value="Putative Large Serine Recombinase, Chain B, Domain 2"/>
    <property type="match status" value="1"/>
</dbReference>
<organism evidence="4 5">
    <name type="scientific">Clostridium acetobutylicum (strain ATCC 824 / DSM 792 / JCM 1419 / IAM 19013 / LMG 5710 / NBRC 13948 / NRRL B-527 / VKM B-1787 / 2291 / W)</name>
    <dbReference type="NCBI Taxonomy" id="272562"/>
    <lineage>
        <taxon>Bacteria</taxon>
        <taxon>Bacillati</taxon>
        <taxon>Bacillota</taxon>
        <taxon>Clostridia</taxon>
        <taxon>Eubacteriales</taxon>
        <taxon>Clostridiaceae</taxon>
        <taxon>Clostridium</taxon>
    </lineage>
</organism>
<dbReference type="Pfam" id="PF00239">
    <property type="entry name" value="Resolvase"/>
    <property type="match status" value="1"/>
</dbReference>
<feature type="domain" description="Resolvase/invertase-type recombinase catalytic" evidence="2">
    <location>
        <begin position="2"/>
        <end position="149"/>
    </location>
</feature>
<dbReference type="InterPro" id="IPR011109">
    <property type="entry name" value="DNA_bind_recombinase_dom"/>
</dbReference>
<dbReference type="InterPro" id="IPR038109">
    <property type="entry name" value="DNA_bind_recomb_sf"/>
</dbReference>
<dbReference type="GO" id="GO:0003677">
    <property type="term" value="F:DNA binding"/>
    <property type="evidence" value="ECO:0007669"/>
    <property type="project" value="InterPro"/>
</dbReference>
<dbReference type="InterPro" id="IPR036162">
    <property type="entry name" value="Resolvase-like_N_sf"/>
</dbReference>
<dbReference type="HOGENOM" id="CLU_010686_18_14_9"/>
<evidence type="ECO:0000313" key="4">
    <source>
        <dbReference type="EMBL" id="AAK79829.1"/>
    </source>
</evidence>
<evidence type="ECO:0000256" key="1">
    <source>
        <dbReference type="SAM" id="Coils"/>
    </source>
</evidence>